<reference evidence="1" key="1">
    <citation type="submission" date="2021-06" db="EMBL/GenBank/DDBJ databases">
        <authorList>
            <person name="Kallberg Y."/>
            <person name="Tangrot J."/>
            <person name="Rosling A."/>
        </authorList>
    </citation>
    <scope>NUCLEOTIDE SEQUENCE</scope>
    <source>
        <strain evidence="1">CL356</strain>
    </source>
</reference>
<gene>
    <name evidence="1" type="ORF">ACOLOM_LOCUS9724</name>
</gene>
<name>A0ACA9P244_9GLOM</name>
<protein>
    <submittedName>
        <fullName evidence="1">13602_t:CDS:1</fullName>
    </submittedName>
</protein>
<organism evidence="1 2">
    <name type="scientific">Acaulospora colombiana</name>
    <dbReference type="NCBI Taxonomy" id="27376"/>
    <lineage>
        <taxon>Eukaryota</taxon>
        <taxon>Fungi</taxon>
        <taxon>Fungi incertae sedis</taxon>
        <taxon>Mucoromycota</taxon>
        <taxon>Glomeromycotina</taxon>
        <taxon>Glomeromycetes</taxon>
        <taxon>Diversisporales</taxon>
        <taxon>Acaulosporaceae</taxon>
        <taxon>Acaulospora</taxon>
    </lineage>
</organism>
<feature type="non-terminal residue" evidence="1">
    <location>
        <position position="146"/>
    </location>
</feature>
<dbReference type="Proteomes" id="UP000789525">
    <property type="component" value="Unassembled WGS sequence"/>
</dbReference>
<dbReference type="EMBL" id="CAJVPT010029062">
    <property type="protein sequence ID" value="CAG8688834.1"/>
    <property type="molecule type" value="Genomic_DNA"/>
</dbReference>
<accession>A0ACA9P244</accession>
<sequence length="146" mass="16352">MYPSTREGPKTISRVAIPREAPQKVLHKLLGGSRGYSRKDGSGDATRTRNAYDEQDKKDSGIRSNEDYYVIRSPKTSPRNLALLGRISVTICIRARYHSCNWSIGFWRSDGGEKSREVHREVSPGVVGSKVAREAGRARLVPREPK</sequence>
<comment type="caution">
    <text evidence="1">The sequence shown here is derived from an EMBL/GenBank/DDBJ whole genome shotgun (WGS) entry which is preliminary data.</text>
</comment>
<keyword evidence="2" id="KW-1185">Reference proteome</keyword>
<proteinExistence type="predicted"/>
<evidence type="ECO:0000313" key="2">
    <source>
        <dbReference type="Proteomes" id="UP000789525"/>
    </source>
</evidence>
<evidence type="ECO:0000313" key="1">
    <source>
        <dbReference type="EMBL" id="CAG8688834.1"/>
    </source>
</evidence>